<reference evidence="2 3" key="1">
    <citation type="journal article" date="2013" name="ISME J.">
        <title>A metabolic model for members of the genus Tetrasphaera involved in enhanced biological phosphorus removal.</title>
        <authorList>
            <person name="Kristiansen R."/>
            <person name="Nguyen H.T.T."/>
            <person name="Saunders A.M."/>
            <person name="Nielsen J.L."/>
            <person name="Wimmer R."/>
            <person name="Le V.Q."/>
            <person name="McIlroy S.J."/>
            <person name="Petrovski S."/>
            <person name="Seviour R.J."/>
            <person name="Calteau A."/>
            <person name="Nielsen K.L."/>
            <person name="Nielsen P.H."/>
        </authorList>
    </citation>
    <scope>NUCLEOTIDE SEQUENCE [LARGE SCALE GENOMIC DNA]</scope>
    <source>
        <strain evidence="2 3">Ben110</strain>
    </source>
</reference>
<dbReference type="OrthoDB" id="3786757at2"/>
<protein>
    <submittedName>
        <fullName evidence="2">Uncharacterized protein</fullName>
    </submittedName>
</protein>
<keyword evidence="3" id="KW-1185">Reference proteome</keyword>
<evidence type="ECO:0000256" key="1">
    <source>
        <dbReference type="SAM" id="MobiDB-lite"/>
    </source>
</evidence>
<feature type="region of interest" description="Disordered" evidence="1">
    <location>
        <begin position="21"/>
        <end position="44"/>
    </location>
</feature>
<evidence type="ECO:0000313" key="3">
    <source>
        <dbReference type="Proteomes" id="UP000035763"/>
    </source>
</evidence>
<gene>
    <name evidence="2" type="ORF">BN11_290003</name>
</gene>
<dbReference type="Proteomes" id="UP000035763">
    <property type="component" value="Unassembled WGS sequence"/>
</dbReference>
<proteinExistence type="predicted"/>
<accession>W6JXZ4</accession>
<dbReference type="RefSeq" id="WP_048694327.1">
    <property type="nucleotide sequence ID" value="NZ_HG764815.1"/>
</dbReference>
<sequence length="98" mass="11113">MSNSDAEQELWNAAWVHVSEQDRQRGPWVSPRRGEMPEPPWPATDNPVLRALLDQARRNLQVDGVEAVLIHLATHSWFEGGIEGYDRGQRDARGELAD</sequence>
<name>W6JXZ4_9MICO</name>
<dbReference type="EMBL" id="CAJA01000212">
    <property type="protein sequence ID" value="CCH73525.1"/>
    <property type="molecule type" value="Genomic_DNA"/>
</dbReference>
<comment type="caution">
    <text evidence="2">The sequence shown here is derived from an EMBL/GenBank/DDBJ whole genome shotgun (WGS) entry which is preliminary data.</text>
</comment>
<evidence type="ECO:0000313" key="2">
    <source>
        <dbReference type="EMBL" id="CCH73525.1"/>
    </source>
</evidence>
<organism evidence="2 3">
    <name type="scientific">Nostocoides australiense Ben110</name>
    <dbReference type="NCBI Taxonomy" id="1193182"/>
    <lineage>
        <taxon>Bacteria</taxon>
        <taxon>Bacillati</taxon>
        <taxon>Actinomycetota</taxon>
        <taxon>Actinomycetes</taxon>
        <taxon>Micrococcales</taxon>
        <taxon>Intrasporangiaceae</taxon>
        <taxon>Nostocoides</taxon>
    </lineage>
</organism>
<dbReference type="AlphaFoldDB" id="W6JXZ4"/>